<comment type="caution">
    <text evidence="2">The sequence shown here is derived from an EMBL/GenBank/DDBJ whole genome shotgun (WGS) entry which is preliminary data.</text>
</comment>
<reference evidence="2 3" key="1">
    <citation type="submission" date="2023-06" db="EMBL/GenBank/DDBJ databases">
        <title>Black Yeasts Isolated from many extreme environments.</title>
        <authorList>
            <person name="Coleine C."/>
            <person name="Stajich J.E."/>
            <person name="Selbmann L."/>
        </authorList>
    </citation>
    <scope>NUCLEOTIDE SEQUENCE [LARGE SCALE GENOMIC DNA]</scope>
    <source>
        <strain evidence="2 3">CCFEE 5887</strain>
    </source>
</reference>
<dbReference type="PANTHER" id="PTHR37848:SF1">
    <property type="entry name" value="SUN DOMAIN-CONTAINING PROTEIN"/>
    <property type="match status" value="1"/>
</dbReference>
<protein>
    <submittedName>
        <fullName evidence="2">Uncharacterized protein</fullName>
    </submittedName>
</protein>
<name>A0AAV9PUR7_9PEZI</name>
<evidence type="ECO:0000256" key="1">
    <source>
        <dbReference type="SAM" id="MobiDB-lite"/>
    </source>
</evidence>
<organism evidence="2 3">
    <name type="scientific">Vermiconidia calcicola</name>
    <dbReference type="NCBI Taxonomy" id="1690605"/>
    <lineage>
        <taxon>Eukaryota</taxon>
        <taxon>Fungi</taxon>
        <taxon>Dikarya</taxon>
        <taxon>Ascomycota</taxon>
        <taxon>Pezizomycotina</taxon>
        <taxon>Dothideomycetes</taxon>
        <taxon>Dothideomycetidae</taxon>
        <taxon>Mycosphaerellales</taxon>
        <taxon>Extremaceae</taxon>
        <taxon>Vermiconidia</taxon>
    </lineage>
</organism>
<gene>
    <name evidence="2" type="ORF">LTR25_009249</name>
</gene>
<evidence type="ECO:0000313" key="2">
    <source>
        <dbReference type="EMBL" id="KAK5530005.1"/>
    </source>
</evidence>
<feature type="compositionally biased region" description="Low complexity" evidence="1">
    <location>
        <begin position="12"/>
        <end position="21"/>
    </location>
</feature>
<accession>A0AAV9PUR7</accession>
<feature type="region of interest" description="Disordered" evidence="1">
    <location>
        <begin position="174"/>
        <end position="196"/>
    </location>
</feature>
<dbReference type="EMBL" id="JAXLQG010000020">
    <property type="protein sequence ID" value="KAK5530005.1"/>
    <property type="molecule type" value="Genomic_DNA"/>
</dbReference>
<evidence type="ECO:0000313" key="3">
    <source>
        <dbReference type="Proteomes" id="UP001345827"/>
    </source>
</evidence>
<feature type="region of interest" description="Disordered" evidence="1">
    <location>
        <begin position="1"/>
        <end position="58"/>
    </location>
</feature>
<sequence>MPKAPSGEKARLQAQQQSAQPQPHPLPTSTPASQPQSPPQDLPPSYDNINPPIPNIPVLSATTAAPTIPIPSQNPLDALSRLSAIDLPKYCGVAQAKLSDDGHTTLTTTKPELTTTTYALVRFINEQASLPPKPLMVIRGTHLTGGTGDTHVDFELTLNLMSLLDIDGTRASPSRMRVKPIEQSSSSSSSKHSRMTPLEQWAKQFVEEKAENKSFTLHRHIANLPTQLLEGMVRTLLAATKYRGKVVVEFPAQFASVTVQRQSGNWFTNILRLYPTKKYEVVDTVWDVAAAAGRGRQQNGIETDIDTDTEVGGDSTNGRAGLIAQEWWREWQFAIWNAVVQKRQGWVTIEDWIEAKMGVRMPAPTKDWGVDYAYS</sequence>
<keyword evidence="3" id="KW-1185">Reference proteome</keyword>
<dbReference type="PANTHER" id="PTHR37848">
    <property type="entry name" value="EXPRESSED PROTEIN"/>
    <property type="match status" value="1"/>
</dbReference>
<proteinExistence type="predicted"/>
<feature type="compositionally biased region" description="Basic and acidic residues" evidence="1">
    <location>
        <begin position="1"/>
        <end position="11"/>
    </location>
</feature>
<dbReference type="Proteomes" id="UP001345827">
    <property type="component" value="Unassembled WGS sequence"/>
</dbReference>
<dbReference type="AlphaFoldDB" id="A0AAV9PUR7"/>